<dbReference type="InterPro" id="IPR029063">
    <property type="entry name" value="SAM-dependent_MTases_sf"/>
</dbReference>
<reference evidence="2 3" key="1">
    <citation type="submission" date="2019-03" db="EMBL/GenBank/DDBJ databases">
        <title>Genomic Encyclopedia of Type Strains, Phase III (KMG-III): the genomes of soil and plant-associated and newly described type strains.</title>
        <authorList>
            <person name="Whitman W."/>
        </authorList>
    </citation>
    <scope>NUCLEOTIDE SEQUENCE [LARGE SCALE GENOMIC DNA]</scope>
    <source>
        <strain evidence="2 3">VKM Ac-2527</strain>
    </source>
</reference>
<feature type="domain" description="Methyltransferase" evidence="1">
    <location>
        <begin position="60"/>
        <end position="154"/>
    </location>
</feature>
<dbReference type="OrthoDB" id="9808140at2"/>
<dbReference type="RefSeq" id="WP_133800894.1">
    <property type="nucleotide sequence ID" value="NZ_SNWQ01000007.1"/>
</dbReference>
<evidence type="ECO:0000259" key="1">
    <source>
        <dbReference type="Pfam" id="PF13649"/>
    </source>
</evidence>
<name>A0A4V3CA22_9ACTN</name>
<dbReference type="PANTHER" id="PTHR43591:SF24">
    <property type="entry name" value="2-METHOXY-6-POLYPRENYL-1,4-BENZOQUINOL METHYLASE, MITOCHONDRIAL"/>
    <property type="match status" value="1"/>
</dbReference>
<dbReference type="Proteomes" id="UP000295388">
    <property type="component" value="Unassembled WGS sequence"/>
</dbReference>
<comment type="caution">
    <text evidence="2">The sequence shown here is derived from an EMBL/GenBank/DDBJ whole genome shotgun (WGS) entry which is preliminary data.</text>
</comment>
<dbReference type="PANTHER" id="PTHR43591">
    <property type="entry name" value="METHYLTRANSFERASE"/>
    <property type="match status" value="1"/>
</dbReference>
<keyword evidence="2" id="KW-0489">Methyltransferase</keyword>
<keyword evidence="2" id="KW-0808">Transferase</keyword>
<evidence type="ECO:0000313" key="2">
    <source>
        <dbReference type="EMBL" id="TDO48466.1"/>
    </source>
</evidence>
<dbReference type="InterPro" id="IPR041698">
    <property type="entry name" value="Methyltransf_25"/>
</dbReference>
<dbReference type="CDD" id="cd02440">
    <property type="entry name" value="AdoMet_MTases"/>
    <property type="match status" value="1"/>
</dbReference>
<protein>
    <submittedName>
        <fullName evidence="2">Methyltransferase family protein</fullName>
    </submittedName>
</protein>
<evidence type="ECO:0000313" key="3">
    <source>
        <dbReference type="Proteomes" id="UP000295388"/>
    </source>
</evidence>
<proteinExistence type="predicted"/>
<organism evidence="2 3">
    <name type="scientific">Kribbella caucasensis</name>
    <dbReference type="NCBI Taxonomy" id="2512215"/>
    <lineage>
        <taxon>Bacteria</taxon>
        <taxon>Bacillati</taxon>
        <taxon>Actinomycetota</taxon>
        <taxon>Actinomycetes</taxon>
        <taxon>Propionibacteriales</taxon>
        <taxon>Kribbellaceae</taxon>
        <taxon>Kribbella</taxon>
    </lineage>
</organism>
<dbReference type="AlphaFoldDB" id="A0A4V3CA22"/>
<sequence length="221" mass="23751">MGLGQRFLGSGHGHADDGSGGHIEHAHRYELAAAVGFAGQRRRVYDELVRLSDAREGDQVLDVGCGTGYFAGRAARAVGPSGQVEGIDPSPVVVAYANDHAPSNAAFQVAGAEQLPYDDATFDVVITSLAIHHIPPADRGRAFDEMYRVLRPGGRLLVADFRPSTNRLLSHAIGALSGHAMQHNPIDQLPKLATAARFQKIETGNRRPFIAFVRAQRPQDT</sequence>
<dbReference type="Gene3D" id="3.40.50.150">
    <property type="entry name" value="Vaccinia Virus protein VP39"/>
    <property type="match status" value="1"/>
</dbReference>
<dbReference type="GO" id="GO:0008168">
    <property type="term" value="F:methyltransferase activity"/>
    <property type="evidence" value="ECO:0007669"/>
    <property type="project" value="UniProtKB-KW"/>
</dbReference>
<dbReference type="SUPFAM" id="SSF53335">
    <property type="entry name" value="S-adenosyl-L-methionine-dependent methyltransferases"/>
    <property type="match status" value="1"/>
</dbReference>
<dbReference type="EMBL" id="SNWQ01000007">
    <property type="protein sequence ID" value="TDO48466.1"/>
    <property type="molecule type" value="Genomic_DNA"/>
</dbReference>
<gene>
    <name evidence="2" type="ORF">EV643_10795</name>
</gene>
<dbReference type="GO" id="GO:0032259">
    <property type="term" value="P:methylation"/>
    <property type="evidence" value="ECO:0007669"/>
    <property type="project" value="UniProtKB-KW"/>
</dbReference>
<keyword evidence="3" id="KW-1185">Reference proteome</keyword>
<dbReference type="Pfam" id="PF13649">
    <property type="entry name" value="Methyltransf_25"/>
    <property type="match status" value="1"/>
</dbReference>
<accession>A0A4V3CA22</accession>